<feature type="transmembrane region" description="Helical" evidence="5">
    <location>
        <begin position="216"/>
        <end position="235"/>
    </location>
</feature>
<dbReference type="AlphaFoldDB" id="A0A152A2D0"/>
<dbReference type="EMBL" id="LODT01000016">
    <property type="protein sequence ID" value="KYR00255.1"/>
    <property type="molecule type" value="Genomic_DNA"/>
</dbReference>
<evidence type="ECO:0000313" key="7">
    <source>
        <dbReference type="Proteomes" id="UP000076078"/>
    </source>
</evidence>
<dbReference type="OMA" id="MIVWISG"/>
<comment type="caution">
    <text evidence="6">The sequence shown here is derived from an EMBL/GenBank/DDBJ whole genome shotgun (WGS) entry which is preliminary data.</text>
</comment>
<evidence type="ECO:0008006" key="8">
    <source>
        <dbReference type="Google" id="ProtNLM"/>
    </source>
</evidence>
<feature type="transmembrane region" description="Helical" evidence="5">
    <location>
        <begin position="6"/>
        <end position="27"/>
    </location>
</feature>
<evidence type="ECO:0000256" key="2">
    <source>
        <dbReference type="ARBA" id="ARBA00022692"/>
    </source>
</evidence>
<dbReference type="PANTHER" id="PTHR14255">
    <property type="entry name" value="CEREBLON"/>
    <property type="match status" value="1"/>
</dbReference>
<feature type="transmembrane region" description="Helical" evidence="5">
    <location>
        <begin position="415"/>
        <end position="432"/>
    </location>
</feature>
<feature type="transmembrane region" description="Helical" evidence="5">
    <location>
        <begin position="188"/>
        <end position="210"/>
    </location>
</feature>
<dbReference type="GO" id="GO:0016020">
    <property type="term" value="C:membrane"/>
    <property type="evidence" value="ECO:0007669"/>
    <property type="project" value="UniProtKB-SubCell"/>
</dbReference>
<keyword evidence="2 5" id="KW-0812">Transmembrane</keyword>
<dbReference type="InterPro" id="IPR002781">
    <property type="entry name" value="TM_pro_TauE-like"/>
</dbReference>
<evidence type="ECO:0000256" key="4">
    <source>
        <dbReference type="ARBA" id="ARBA00023136"/>
    </source>
</evidence>
<sequence>MLKSNILFLVVTICLSIGSQVVIGSLLESYGIKLEDRQTVQLAPTGIYSPGESMSFCHDKCQIGQVCRNSTCTGCIDNLECYDLNSQWICSGGSPTDDDGLCVHKTLFHNEFTGLDMVGFILLFIGCALSSGGGVGGGGIYIPVLILVSKWDPKSAIPLSNCLVAGCALANLIQNFSRRHPHTDRHLIDYSVALLIEPLTLAGTIFGVYLHTLFPPLLILLLLVVTLSFTAYKTITKGLDIAKAEKKKLNSEALLNKNQSSVNGAMEPFPTKMPRSRFYMFYDADWPKICILLVILTICTIFSILKGGNDEYSIAGVRLCSPVYWVLSFIAVPLIIIAWVFTAKYLYKESNLKIKEGREIEGEIKYTKKNIVILGFLSIIAGCLASLLGIGGGMIKGPVLLQMGLSPDVTAATSSYMILFTSASSAIQYILVGKLRLDYGVVYYFIGFISCFIGTQTLIWVVNKYKRRSYIVFLIGAVIAVSTVLLCVTEGIDFVKYRNLTFDSICTPAAASGVSG</sequence>
<keyword evidence="7" id="KW-1185">Reference proteome</keyword>
<accession>A0A152A2D0</accession>
<reference evidence="6 7" key="1">
    <citation type="submission" date="2015-12" db="EMBL/GenBank/DDBJ databases">
        <title>Dictyostelia acquired genes for synthesis and detection of signals that induce cell-type specialization by lateral gene transfer from prokaryotes.</title>
        <authorList>
            <person name="Gloeckner G."/>
            <person name="Schaap P."/>
        </authorList>
    </citation>
    <scope>NUCLEOTIDE SEQUENCE [LARGE SCALE GENOMIC DNA]</scope>
    <source>
        <strain evidence="6 7">TK</strain>
    </source>
</reference>
<comment type="subcellular location">
    <subcellularLocation>
        <location evidence="1">Membrane</location>
        <topology evidence="1">Multi-pass membrane protein</topology>
    </subcellularLocation>
</comment>
<feature type="transmembrane region" description="Helical" evidence="5">
    <location>
        <begin position="120"/>
        <end position="144"/>
    </location>
</feature>
<dbReference type="Pfam" id="PF01925">
    <property type="entry name" value="TauE"/>
    <property type="match status" value="2"/>
</dbReference>
<feature type="transmembrane region" description="Helical" evidence="5">
    <location>
        <begin position="441"/>
        <end position="462"/>
    </location>
</feature>
<dbReference type="FunCoup" id="A0A152A2D0">
    <property type="interactions" value="2"/>
</dbReference>
<evidence type="ECO:0000256" key="3">
    <source>
        <dbReference type="ARBA" id="ARBA00022989"/>
    </source>
</evidence>
<protein>
    <recommendedName>
        <fullName evidence="8">Transmembrane protein</fullName>
    </recommendedName>
</protein>
<dbReference type="Proteomes" id="UP000076078">
    <property type="component" value="Unassembled WGS sequence"/>
</dbReference>
<feature type="transmembrane region" description="Helical" evidence="5">
    <location>
        <begin position="156"/>
        <end position="176"/>
    </location>
</feature>
<evidence type="ECO:0000256" key="5">
    <source>
        <dbReference type="SAM" id="Phobius"/>
    </source>
</evidence>
<feature type="transmembrane region" description="Helical" evidence="5">
    <location>
        <begin position="325"/>
        <end position="347"/>
    </location>
</feature>
<dbReference type="STRING" id="361077.A0A152A2D0"/>
<dbReference type="OrthoDB" id="434519at2759"/>
<gene>
    <name evidence="6" type="ORF">DLAC_03418</name>
</gene>
<keyword evidence="3 5" id="KW-1133">Transmembrane helix</keyword>
<name>A0A152A2D0_TIELA</name>
<evidence type="ECO:0000313" key="6">
    <source>
        <dbReference type="EMBL" id="KYR00255.1"/>
    </source>
</evidence>
<feature type="transmembrane region" description="Helical" evidence="5">
    <location>
        <begin position="468"/>
        <end position="488"/>
    </location>
</feature>
<proteinExistence type="predicted"/>
<feature type="transmembrane region" description="Helical" evidence="5">
    <location>
        <begin position="371"/>
        <end position="395"/>
    </location>
</feature>
<keyword evidence="4 5" id="KW-0472">Membrane</keyword>
<evidence type="ECO:0000256" key="1">
    <source>
        <dbReference type="ARBA" id="ARBA00004141"/>
    </source>
</evidence>
<dbReference type="GO" id="GO:0031464">
    <property type="term" value="C:Cul4A-RING E3 ubiquitin ligase complex"/>
    <property type="evidence" value="ECO:0007669"/>
    <property type="project" value="TreeGrafter"/>
</dbReference>
<dbReference type="InParanoid" id="A0A152A2D0"/>
<dbReference type="GO" id="GO:0016567">
    <property type="term" value="P:protein ubiquitination"/>
    <property type="evidence" value="ECO:0007669"/>
    <property type="project" value="TreeGrafter"/>
</dbReference>
<dbReference type="PANTHER" id="PTHR14255:SF3">
    <property type="entry name" value="SULFITE EXPORTER TAUE_SAFE FAMILY PROTEIN 5-RELATED"/>
    <property type="match status" value="1"/>
</dbReference>
<organism evidence="6 7">
    <name type="scientific">Tieghemostelium lacteum</name>
    <name type="common">Slime mold</name>
    <name type="synonym">Dictyostelium lacteum</name>
    <dbReference type="NCBI Taxonomy" id="361077"/>
    <lineage>
        <taxon>Eukaryota</taxon>
        <taxon>Amoebozoa</taxon>
        <taxon>Evosea</taxon>
        <taxon>Eumycetozoa</taxon>
        <taxon>Dictyostelia</taxon>
        <taxon>Dictyosteliales</taxon>
        <taxon>Raperosteliaceae</taxon>
        <taxon>Tieghemostelium</taxon>
    </lineage>
</organism>
<feature type="transmembrane region" description="Helical" evidence="5">
    <location>
        <begin position="286"/>
        <end position="305"/>
    </location>
</feature>